<dbReference type="EMBL" id="JAWDEY010000013">
    <property type="protein sequence ID" value="KAK6589365.1"/>
    <property type="molecule type" value="Genomic_DNA"/>
</dbReference>
<dbReference type="AlphaFoldDB" id="A0AAV9XX56"/>
<dbReference type="Pfam" id="PF00566">
    <property type="entry name" value="RabGAP-TBC"/>
    <property type="match status" value="1"/>
</dbReference>
<dbReference type="PANTHER" id="PTHR22957">
    <property type="entry name" value="TBC1 DOMAIN FAMILY MEMBER GTPASE-ACTIVATING PROTEIN"/>
    <property type="match status" value="1"/>
</dbReference>
<dbReference type="InterPro" id="IPR035969">
    <property type="entry name" value="Rab-GAP_TBC_sf"/>
</dbReference>
<dbReference type="Proteomes" id="UP001311799">
    <property type="component" value="Unassembled WGS sequence"/>
</dbReference>
<evidence type="ECO:0000313" key="4">
    <source>
        <dbReference type="Proteomes" id="UP001311799"/>
    </source>
</evidence>
<dbReference type="SUPFAM" id="SSF47923">
    <property type="entry name" value="Ypt/Rab-GAP domain of gyp1p"/>
    <property type="match status" value="2"/>
</dbReference>
<dbReference type="Gene3D" id="1.10.8.270">
    <property type="entry name" value="putative rabgap domain of human tbc1 domain family member 14 like domains"/>
    <property type="match status" value="1"/>
</dbReference>
<dbReference type="InterPro" id="IPR000195">
    <property type="entry name" value="Rab-GAP-TBC_dom"/>
</dbReference>
<comment type="caution">
    <text evidence="3">The sequence shown here is derived from an EMBL/GenBank/DDBJ whole genome shotgun (WGS) entry which is preliminary data.</text>
</comment>
<dbReference type="SMART" id="SM00164">
    <property type="entry name" value="TBC"/>
    <property type="match status" value="1"/>
</dbReference>
<dbReference type="PANTHER" id="PTHR22957:SF337">
    <property type="entry name" value="TBC1 DOMAIN FAMILY MEMBER 5"/>
    <property type="match status" value="1"/>
</dbReference>
<keyword evidence="1" id="KW-0343">GTPase activation</keyword>
<reference evidence="3 4" key="1">
    <citation type="submission" date="2023-10" db="EMBL/GenBank/DDBJ databases">
        <title>Comparative genomics analysis reveals potential genetic determinants of host preference in Cryptosporidium xiaoi.</title>
        <authorList>
            <person name="Xiao L."/>
            <person name="Li J."/>
        </authorList>
    </citation>
    <scope>NUCLEOTIDE SEQUENCE [LARGE SCALE GENOMIC DNA]</scope>
    <source>
        <strain evidence="3 4">52996</strain>
    </source>
</reference>
<accession>A0AAV9XX56</accession>
<keyword evidence="4" id="KW-1185">Reference proteome</keyword>
<feature type="domain" description="Rab-GAP TBC" evidence="2">
    <location>
        <begin position="54"/>
        <end position="335"/>
    </location>
</feature>
<evidence type="ECO:0000256" key="1">
    <source>
        <dbReference type="ARBA" id="ARBA00022468"/>
    </source>
</evidence>
<dbReference type="PROSITE" id="PS50086">
    <property type="entry name" value="TBC_RABGAP"/>
    <property type="match status" value="1"/>
</dbReference>
<name>A0AAV9XX56_9CRYT</name>
<gene>
    <name evidence="3" type="ORF">RS030_213378</name>
</gene>
<evidence type="ECO:0000259" key="2">
    <source>
        <dbReference type="PROSITE" id="PS50086"/>
    </source>
</evidence>
<evidence type="ECO:0000313" key="3">
    <source>
        <dbReference type="EMBL" id="KAK6589365.1"/>
    </source>
</evidence>
<organism evidence="3 4">
    <name type="scientific">Cryptosporidium xiaoi</name>
    <dbReference type="NCBI Taxonomy" id="659607"/>
    <lineage>
        <taxon>Eukaryota</taxon>
        <taxon>Sar</taxon>
        <taxon>Alveolata</taxon>
        <taxon>Apicomplexa</taxon>
        <taxon>Conoidasida</taxon>
        <taxon>Coccidia</taxon>
        <taxon>Eucoccidiorida</taxon>
        <taxon>Eimeriorina</taxon>
        <taxon>Cryptosporidiidae</taxon>
        <taxon>Cryptosporidium</taxon>
    </lineage>
</organism>
<dbReference type="GO" id="GO:0005096">
    <property type="term" value="F:GTPase activator activity"/>
    <property type="evidence" value="ECO:0007669"/>
    <property type="project" value="UniProtKB-KW"/>
</dbReference>
<protein>
    <submittedName>
        <fullName evidence="3">TBC domain containing</fullName>
    </submittedName>
</protein>
<dbReference type="Gene3D" id="1.10.472.80">
    <property type="entry name" value="Ypt/Rab-GAP domain of gyp1p, domain 3"/>
    <property type="match status" value="1"/>
</dbReference>
<sequence length="521" mass="61160">MVEFKVSEKDEYSVYVEDSDFRDFHGHIKENPLVNFVSFTEEICFSKSRRIQKNKLKDIPRLKWLILLRVIPLNTFNMPFDECYMEVSTLLNRERDEYNISFKKHRLDISKMTSMDPSISHPLSQNAGNPWNEQQKNSELLDEIWKDITRTFSDRQLFSEISTRQLLQRVLFTWARENPEFGYKQGMNELAAIFFLINFSQKSNFTNIESQSTGRIVDSINSFTFTNESIEADTFIMFKSLMDTFGIKYMFQSPDDSQKSEKKRTDDIKLPIIYRCKKIYKILESIDNELYLHLGKEHEIEPQILFLRWIRLLFSREFSNIYDSIINWELMFCDSLKNGAKYTIDDLKTKISSLNEQKNEKICFIVDSIMPIVNFVAVAILSSQREQILNMDYNQTLKFLVNQSSLTLDPLAITQTANKLSCILSNTIFDPNSDKRDICRNRGRNDFFGHRDIHYSQFKNNTITSSGHSKALKISESLLEITRNLHTNAKNIDDLEQLRNSISSSCKELLEIGRLLKERDI</sequence>
<proteinExistence type="predicted"/>